<accession>A0A0D3K1S6</accession>
<dbReference type="AlphaFoldDB" id="A0A0D3K1S6"/>
<feature type="region of interest" description="Disordered" evidence="3">
    <location>
        <begin position="501"/>
        <end position="567"/>
    </location>
</feature>
<dbReference type="PANTHER" id="PTHR46518">
    <property type="entry name" value="COILED-COIL DOMAIN-CONTAINING PROTEIN 151"/>
    <property type="match status" value="1"/>
</dbReference>
<feature type="compositionally biased region" description="Low complexity" evidence="3">
    <location>
        <begin position="400"/>
        <end position="409"/>
    </location>
</feature>
<feature type="compositionally biased region" description="Basic and acidic residues" evidence="3">
    <location>
        <begin position="289"/>
        <end position="299"/>
    </location>
</feature>
<evidence type="ECO:0000256" key="1">
    <source>
        <dbReference type="ARBA" id="ARBA00023054"/>
    </source>
</evidence>
<dbReference type="KEGG" id="ehx:EMIHUDRAFT_113617"/>
<evidence type="ECO:0000259" key="4">
    <source>
        <dbReference type="Pfam" id="PF21773"/>
    </source>
</evidence>
<evidence type="ECO:0000313" key="5">
    <source>
        <dbReference type="EnsemblProtists" id="EOD29711"/>
    </source>
</evidence>
<evidence type="ECO:0000256" key="3">
    <source>
        <dbReference type="SAM" id="MobiDB-lite"/>
    </source>
</evidence>
<feature type="compositionally biased region" description="Basic and acidic residues" evidence="3">
    <location>
        <begin position="258"/>
        <end position="270"/>
    </location>
</feature>
<evidence type="ECO:0000313" key="6">
    <source>
        <dbReference type="Proteomes" id="UP000013827"/>
    </source>
</evidence>
<feature type="domain" description="ODAD1 central coiled coil region" evidence="4">
    <location>
        <begin position="317"/>
        <end position="446"/>
    </location>
</feature>
<protein>
    <recommendedName>
        <fullName evidence="4">ODAD1 central coiled coil region domain-containing protein</fullName>
    </recommendedName>
</protein>
<dbReference type="EnsemblProtists" id="EOD29711">
    <property type="protein sequence ID" value="EOD29711"/>
    <property type="gene ID" value="EMIHUDRAFT_113617"/>
</dbReference>
<dbReference type="PANTHER" id="PTHR46518:SF1">
    <property type="entry name" value="OUTER DYNEIN ARM-DOCKING COMPLEX SUBUNIT 3"/>
    <property type="match status" value="1"/>
</dbReference>
<feature type="region of interest" description="Disordered" evidence="3">
    <location>
        <begin position="177"/>
        <end position="202"/>
    </location>
</feature>
<feature type="coiled-coil region" evidence="2">
    <location>
        <begin position="65"/>
        <end position="113"/>
    </location>
</feature>
<feature type="region of interest" description="Disordered" evidence="3">
    <location>
        <begin position="400"/>
        <end position="422"/>
    </location>
</feature>
<feature type="compositionally biased region" description="Acidic residues" evidence="3">
    <location>
        <begin position="522"/>
        <end position="539"/>
    </location>
</feature>
<dbReference type="GO" id="GO:0036064">
    <property type="term" value="C:ciliary basal body"/>
    <property type="evidence" value="ECO:0007669"/>
    <property type="project" value="TreeGrafter"/>
</dbReference>
<proteinExistence type="predicted"/>
<evidence type="ECO:0000256" key="2">
    <source>
        <dbReference type="SAM" id="Coils"/>
    </source>
</evidence>
<dbReference type="Proteomes" id="UP000013827">
    <property type="component" value="Unassembled WGS sequence"/>
</dbReference>
<dbReference type="STRING" id="2903.R1F3A2"/>
<feature type="compositionally biased region" description="Basic and acidic residues" evidence="3">
    <location>
        <begin position="413"/>
        <end position="422"/>
    </location>
</feature>
<reference evidence="5" key="2">
    <citation type="submission" date="2024-10" db="UniProtKB">
        <authorList>
            <consortium name="EnsemblProtists"/>
        </authorList>
    </citation>
    <scope>IDENTIFICATION</scope>
</reference>
<feature type="compositionally biased region" description="Basic residues" evidence="3">
    <location>
        <begin position="556"/>
        <end position="567"/>
    </location>
</feature>
<keyword evidence="1 2" id="KW-0175">Coiled coil</keyword>
<sequence length="567" mass="64008">MGGQGLAKTLGTHEEEVAELQRRFNALAEQRKASSENPALLFTKDLNLGSFSASRLRNSLAPQSKEETEAELKRLDAQIIDLRKRHDKLHDSNSRKRRQAEQLSNKLKALQLQKFTGDESPQTQLARAEEDLVAQAQRYDEAHRCRLTYEQIISRLKRERVNYPAELQTIEEKLAQKERELGRERSLPPTGGHQRGRQCTPHRESEYEQLLLLSHDAHMSKQAAKQELSKFEAIIAEERRSREGELQQRRKVLQSKQQKVDELDKSEKARACAGGPNPRPMIYATEPPRPAEQERRAGRLEAPGKSGTESARASAETTLKLIELERHKIAAYEAAFSQIKDATGVADVNEVIQKFTTQEETHQSLLAMKSDAEGRIEELREANAREQAEVERLQHALGEAEQAKGQAAARGPNDSRDATEKERQRWKRLWRTQVNVKAAVQHLMDTLAPVKVDDENTAPLSDETLLDHLRQIETKLSIVAAAFLEESEHHAELLGPVEAVPPEAARRMTPSSGFRVAPSHDDEAEEDERSGPDDDEEDVPDRYQLKESALALVGRSTKRGKKKKATE</sequence>
<reference evidence="6" key="1">
    <citation type="journal article" date="2013" name="Nature">
        <title>Pan genome of the phytoplankton Emiliania underpins its global distribution.</title>
        <authorList>
            <person name="Read B.A."/>
            <person name="Kegel J."/>
            <person name="Klute M.J."/>
            <person name="Kuo A."/>
            <person name="Lefebvre S.C."/>
            <person name="Maumus F."/>
            <person name="Mayer C."/>
            <person name="Miller J."/>
            <person name="Monier A."/>
            <person name="Salamov A."/>
            <person name="Young J."/>
            <person name="Aguilar M."/>
            <person name="Claverie J.M."/>
            <person name="Frickenhaus S."/>
            <person name="Gonzalez K."/>
            <person name="Herman E.K."/>
            <person name="Lin Y.C."/>
            <person name="Napier J."/>
            <person name="Ogata H."/>
            <person name="Sarno A.F."/>
            <person name="Shmutz J."/>
            <person name="Schroeder D."/>
            <person name="de Vargas C."/>
            <person name="Verret F."/>
            <person name="von Dassow P."/>
            <person name="Valentin K."/>
            <person name="Van de Peer Y."/>
            <person name="Wheeler G."/>
            <person name="Dacks J.B."/>
            <person name="Delwiche C.F."/>
            <person name="Dyhrman S.T."/>
            <person name="Glockner G."/>
            <person name="John U."/>
            <person name="Richards T."/>
            <person name="Worden A.Z."/>
            <person name="Zhang X."/>
            <person name="Grigoriev I.V."/>
            <person name="Allen A.E."/>
            <person name="Bidle K."/>
            <person name="Borodovsky M."/>
            <person name="Bowler C."/>
            <person name="Brownlee C."/>
            <person name="Cock J.M."/>
            <person name="Elias M."/>
            <person name="Gladyshev V.N."/>
            <person name="Groth M."/>
            <person name="Guda C."/>
            <person name="Hadaegh A."/>
            <person name="Iglesias-Rodriguez M.D."/>
            <person name="Jenkins J."/>
            <person name="Jones B.M."/>
            <person name="Lawson T."/>
            <person name="Leese F."/>
            <person name="Lindquist E."/>
            <person name="Lobanov A."/>
            <person name="Lomsadze A."/>
            <person name="Malik S.B."/>
            <person name="Marsh M.E."/>
            <person name="Mackinder L."/>
            <person name="Mock T."/>
            <person name="Mueller-Roeber B."/>
            <person name="Pagarete A."/>
            <person name="Parker M."/>
            <person name="Probert I."/>
            <person name="Quesneville H."/>
            <person name="Raines C."/>
            <person name="Rensing S.A."/>
            <person name="Riano-Pachon D.M."/>
            <person name="Richier S."/>
            <person name="Rokitta S."/>
            <person name="Shiraiwa Y."/>
            <person name="Soanes D.M."/>
            <person name="van der Giezen M."/>
            <person name="Wahlund T.M."/>
            <person name="Williams B."/>
            <person name="Wilson W."/>
            <person name="Wolfe G."/>
            <person name="Wurch L.L."/>
        </authorList>
    </citation>
    <scope>NUCLEOTIDE SEQUENCE</scope>
</reference>
<dbReference type="GO" id="GO:0035253">
    <property type="term" value="C:ciliary rootlet"/>
    <property type="evidence" value="ECO:0007669"/>
    <property type="project" value="TreeGrafter"/>
</dbReference>
<feature type="coiled-coil region" evidence="2">
    <location>
        <begin position="10"/>
        <end position="37"/>
    </location>
</feature>
<name>A0A0D3K1S6_EMIH1</name>
<dbReference type="PaxDb" id="2903-EOD29711"/>
<dbReference type="GO" id="GO:0036158">
    <property type="term" value="P:outer dynein arm assembly"/>
    <property type="evidence" value="ECO:0007669"/>
    <property type="project" value="InterPro"/>
</dbReference>
<dbReference type="InterPro" id="IPR049258">
    <property type="entry name" value="ODAD1_CC"/>
</dbReference>
<dbReference type="GO" id="GO:0097542">
    <property type="term" value="C:ciliary tip"/>
    <property type="evidence" value="ECO:0007669"/>
    <property type="project" value="TreeGrafter"/>
</dbReference>
<dbReference type="RefSeq" id="XP_005782140.1">
    <property type="nucleotide sequence ID" value="XM_005782083.1"/>
</dbReference>
<organism evidence="5 6">
    <name type="scientific">Emiliania huxleyi (strain CCMP1516)</name>
    <dbReference type="NCBI Taxonomy" id="280463"/>
    <lineage>
        <taxon>Eukaryota</taxon>
        <taxon>Haptista</taxon>
        <taxon>Haptophyta</taxon>
        <taxon>Prymnesiophyceae</taxon>
        <taxon>Isochrysidales</taxon>
        <taxon>Noelaerhabdaceae</taxon>
        <taxon>Emiliania</taxon>
    </lineage>
</organism>
<feature type="region of interest" description="Disordered" evidence="3">
    <location>
        <begin position="241"/>
        <end position="313"/>
    </location>
</feature>
<dbReference type="OMA" id="RESEYEQ"/>
<dbReference type="eggNOG" id="ENOG502QR7A">
    <property type="taxonomic scope" value="Eukaryota"/>
</dbReference>
<dbReference type="HOGENOM" id="CLU_480989_0_0_1"/>
<dbReference type="GeneID" id="17274984"/>
<feature type="compositionally biased region" description="Basic and acidic residues" evidence="3">
    <location>
        <begin position="177"/>
        <end position="186"/>
    </location>
</feature>
<dbReference type="Pfam" id="PF21773">
    <property type="entry name" value="ODAD1_CC"/>
    <property type="match status" value="1"/>
</dbReference>
<dbReference type="GO" id="GO:0003341">
    <property type="term" value="P:cilium movement"/>
    <property type="evidence" value="ECO:0007669"/>
    <property type="project" value="InterPro"/>
</dbReference>
<keyword evidence="6" id="KW-1185">Reference proteome</keyword>
<dbReference type="InterPro" id="IPR033192">
    <property type="entry name" value="ODAD3"/>
</dbReference>